<keyword evidence="5 18" id="KW-0121">Carboxypeptidase</keyword>
<evidence type="ECO:0000256" key="13">
    <source>
        <dbReference type="PIRSR" id="PIRSR618044-1"/>
    </source>
</evidence>
<dbReference type="PRINTS" id="PR00725">
    <property type="entry name" value="DADACBPTASE1"/>
</dbReference>
<dbReference type="GO" id="GO:0009252">
    <property type="term" value="P:peptidoglycan biosynthetic process"/>
    <property type="evidence" value="ECO:0007669"/>
    <property type="project" value="UniProtKB-UniPathway"/>
</dbReference>
<feature type="binding site" evidence="14">
    <location>
        <position position="242"/>
    </location>
    <ligand>
        <name>substrate</name>
    </ligand>
</feature>
<comment type="caution">
    <text evidence="18">The sequence shown here is derived from an EMBL/GenBank/DDBJ whole genome shotgun (WGS) entry which is preliminary data.</text>
</comment>
<dbReference type="GO" id="GO:0009002">
    <property type="term" value="F:serine-type D-Ala-D-Ala carboxypeptidase activity"/>
    <property type="evidence" value="ECO:0007669"/>
    <property type="project" value="UniProtKB-EC"/>
</dbReference>
<dbReference type="InterPro" id="IPR015956">
    <property type="entry name" value="Peniciliin-bd_prot_C_sf"/>
</dbReference>
<dbReference type="RefSeq" id="WP_067715606.1">
    <property type="nucleotide sequence ID" value="NZ_LPVJ01000031.1"/>
</dbReference>
<evidence type="ECO:0000256" key="14">
    <source>
        <dbReference type="PIRSR" id="PIRSR618044-2"/>
    </source>
</evidence>
<feature type="active site" evidence="13">
    <location>
        <position position="136"/>
    </location>
</feature>
<evidence type="ECO:0000256" key="8">
    <source>
        <dbReference type="ARBA" id="ARBA00022801"/>
    </source>
</evidence>
<feature type="active site" description="Proton acceptor" evidence="13">
    <location>
        <position position="79"/>
    </location>
</feature>
<dbReference type="SUPFAM" id="SSF69189">
    <property type="entry name" value="Penicillin-binding protein associated domain"/>
    <property type="match status" value="1"/>
</dbReference>
<evidence type="ECO:0000256" key="10">
    <source>
        <dbReference type="ARBA" id="ARBA00022984"/>
    </source>
</evidence>
<comment type="pathway">
    <text evidence="2">Cell wall biogenesis; peptidoglycan biosynthesis.</text>
</comment>
<dbReference type="AlphaFoldDB" id="A0A117SXT6"/>
<dbReference type="Gene3D" id="2.60.410.10">
    <property type="entry name" value="D-Ala-D-Ala carboxypeptidase, C-terminal domain"/>
    <property type="match status" value="1"/>
</dbReference>
<evidence type="ECO:0000259" key="17">
    <source>
        <dbReference type="SMART" id="SM00936"/>
    </source>
</evidence>
<sequence length="406" mass="44431">MLRKWIGIVFSLVFPLSALPFGHAYASTSNQEIMVTQRAEPMPDLAPQAKSAVLMDAMTGTVFYAKNEHERLPIASVTKIATMLLVMEAIERKQLHFQDKVRTSDYAASMGGSQIYLEPGETMTVHELMKGIALASGNDAAVAIAEQIAGSEGSFVTLMNQRARQLGLHNTHFVNANGLPAKGHYSSAFDLAVLSRELMAHESITQYTGRYQDHLRQGSGKPFWLVNTNKLIRFYTGMDGIKTGFTAEARYCLAASAKRDHFRLIAVVLGAPTAKERNAEITAMMNYAFSHYGIKMAYKKGQVVTLVPVSRGELQAIAVTAARPVGVLLNRTTGQEIGSVVSEVHPLVAPVAKGQVAGTIRVMINHKPVLQVPLIAIADVKKVTWFEMLGRTFKHVFSLGAKRSFQ</sequence>
<proteinExistence type="inferred from homology"/>
<feature type="active site" description="Acyl-ester intermediate" evidence="13">
    <location>
        <position position="76"/>
    </location>
</feature>
<dbReference type="InterPro" id="IPR001967">
    <property type="entry name" value="Peptidase_S11_N"/>
</dbReference>
<dbReference type="InterPro" id="IPR012338">
    <property type="entry name" value="Beta-lactam/transpept-like"/>
</dbReference>
<comment type="similarity">
    <text evidence="3 15">Belongs to the peptidase S11 family.</text>
</comment>
<gene>
    <name evidence="18" type="ORF">ATW55_09115</name>
</gene>
<dbReference type="Gene3D" id="3.40.710.10">
    <property type="entry name" value="DD-peptidase/beta-lactamase superfamily"/>
    <property type="match status" value="1"/>
</dbReference>
<keyword evidence="9" id="KW-0133">Cell shape</keyword>
<evidence type="ECO:0000256" key="15">
    <source>
        <dbReference type="RuleBase" id="RU004016"/>
    </source>
</evidence>
<evidence type="ECO:0000256" key="4">
    <source>
        <dbReference type="ARBA" id="ARBA00012448"/>
    </source>
</evidence>
<dbReference type="SMART" id="SM00936">
    <property type="entry name" value="PBP5_C"/>
    <property type="match status" value="1"/>
</dbReference>
<evidence type="ECO:0000256" key="2">
    <source>
        <dbReference type="ARBA" id="ARBA00004752"/>
    </source>
</evidence>
<name>A0A117SXT6_9BACL</name>
<evidence type="ECO:0000256" key="12">
    <source>
        <dbReference type="ARBA" id="ARBA00034000"/>
    </source>
</evidence>
<evidence type="ECO:0000256" key="3">
    <source>
        <dbReference type="ARBA" id="ARBA00007164"/>
    </source>
</evidence>
<comment type="function">
    <text evidence="1">Removes C-terminal D-alanyl residues from sugar-peptide cell wall precursors.</text>
</comment>
<dbReference type="GO" id="GO:0006508">
    <property type="term" value="P:proteolysis"/>
    <property type="evidence" value="ECO:0007669"/>
    <property type="project" value="UniProtKB-KW"/>
</dbReference>
<evidence type="ECO:0000256" key="11">
    <source>
        <dbReference type="ARBA" id="ARBA00023316"/>
    </source>
</evidence>
<keyword evidence="10" id="KW-0573">Peptidoglycan synthesis</keyword>
<dbReference type="EC" id="3.4.16.4" evidence="4"/>
<dbReference type="EMBL" id="LPVJ01000031">
    <property type="protein sequence ID" value="KUO95881.1"/>
    <property type="molecule type" value="Genomic_DNA"/>
</dbReference>
<keyword evidence="6" id="KW-0645">Protease</keyword>
<feature type="chain" id="PRO_5007156476" description="serine-type D-Ala-D-Ala carboxypeptidase" evidence="16">
    <location>
        <begin position="27"/>
        <end position="406"/>
    </location>
</feature>
<dbReference type="Proteomes" id="UP000053557">
    <property type="component" value="Unassembled WGS sequence"/>
</dbReference>
<dbReference type="SUPFAM" id="SSF56601">
    <property type="entry name" value="beta-lactamase/transpeptidase-like"/>
    <property type="match status" value="1"/>
</dbReference>
<evidence type="ECO:0000313" key="18">
    <source>
        <dbReference type="EMBL" id="KUO95881.1"/>
    </source>
</evidence>
<protein>
    <recommendedName>
        <fullName evidence="4">serine-type D-Ala-D-Ala carboxypeptidase</fullName>
        <ecNumber evidence="4">3.4.16.4</ecNumber>
    </recommendedName>
</protein>
<feature type="signal peptide" evidence="16">
    <location>
        <begin position="1"/>
        <end position="26"/>
    </location>
</feature>
<feature type="domain" description="Peptidase S11 D-Ala-D-Ala carboxypeptidase A C-terminal" evidence="17">
    <location>
        <begin position="292"/>
        <end position="382"/>
    </location>
</feature>
<dbReference type="InterPro" id="IPR012907">
    <property type="entry name" value="Peptidase_S11_C"/>
</dbReference>
<reference evidence="18 19" key="1">
    <citation type="submission" date="2015-12" db="EMBL/GenBank/DDBJ databases">
        <title>Draft genome sequence of Acidibacillus ferrooxidans ITV001, isolated from a chalcopyrite acid mine drainage site in Brazil.</title>
        <authorList>
            <person name="Dall'Agnol H."/>
            <person name="Nancucheo I."/>
            <person name="Johnson B."/>
            <person name="Oliveira R."/>
            <person name="Leite L."/>
            <person name="Pylro V."/>
            <person name="Nunes G.L."/>
            <person name="Tzotzos G."/>
            <person name="Fernandes G.R."/>
            <person name="Dutra J."/>
            <person name="Orellana S.C."/>
            <person name="Oliveira G."/>
        </authorList>
    </citation>
    <scope>NUCLEOTIDE SEQUENCE [LARGE SCALE GENOMIC DNA]</scope>
    <source>
        <strain evidence="19">ITV01</strain>
    </source>
</reference>
<dbReference type="Pfam" id="PF07943">
    <property type="entry name" value="PBP5_C"/>
    <property type="match status" value="1"/>
</dbReference>
<organism evidence="18 19">
    <name type="scientific">Ferroacidibacillus organovorans</name>
    <dbReference type="NCBI Taxonomy" id="1765683"/>
    <lineage>
        <taxon>Bacteria</taxon>
        <taxon>Bacillati</taxon>
        <taxon>Bacillota</taxon>
        <taxon>Bacilli</taxon>
        <taxon>Bacillales</taxon>
        <taxon>Alicyclobacillaceae</taxon>
        <taxon>Ferroacidibacillus</taxon>
    </lineage>
</organism>
<evidence type="ECO:0000256" key="9">
    <source>
        <dbReference type="ARBA" id="ARBA00022960"/>
    </source>
</evidence>
<dbReference type="PANTHER" id="PTHR21581:SF6">
    <property type="entry name" value="TRAFFICKING PROTEIN PARTICLE COMPLEX SUBUNIT 12"/>
    <property type="match status" value="1"/>
</dbReference>
<keyword evidence="19" id="KW-1185">Reference proteome</keyword>
<dbReference type="PANTHER" id="PTHR21581">
    <property type="entry name" value="D-ALANYL-D-ALANINE CARBOXYPEPTIDASE"/>
    <property type="match status" value="1"/>
</dbReference>
<dbReference type="GO" id="GO:0071555">
    <property type="term" value="P:cell wall organization"/>
    <property type="evidence" value="ECO:0007669"/>
    <property type="project" value="UniProtKB-KW"/>
</dbReference>
<evidence type="ECO:0000256" key="16">
    <source>
        <dbReference type="SAM" id="SignalP"/>
    </source>
</evidence>
<keyword evidence="11" id="KW-0961">Cell wall biogenesis/degradation</keyword>
<evidence type="ECO:0000256" key="5">
    <source>
        <dbReference type="ARBA" id="ARBA00022645"/>
    </source>
</evidence>
<dbReference type="InterPro" id="IPR037167">
    <property type="entry name" value="Peptidase_S11_C_sf"/>
</dbReference>
<keyword evidence="7 16" id="KW-0732">Signal</keyword>
<comment type="catalytic activity">
    <reaction evidence="12">
        <text>Preferential cleavage: (Ac)2-L-Lys-D-Ala-|-D-Ala. Also transpeptidation of peptidyl-alanyl moieties that are N-acyl substituents of D-alanine.</text>
        <dbReference type="EC" id="3.4.16.4"/>
    </reaction>
</comment>
<dbReference type="Pfam" id="PF00768">
    <property type="entry name" value="Peptidase_S11"/>
    <property type="match status" value="1"/>
</dbReference>
<dbReference type="InterPro" id="IPR018044">
    <property type="entry name" value="Peptidase_S11"/>
</dbReference>
<keyword evidence="8" id="KW-0378">Hydrolase</keyword>
<evidence type="ECO:0000313" key="19">
    <source>
        <dbReference type="Proteomes" id="UP000053557"/>
    </source>
</evidence>
<dbReference type="GO" id="GO:0008360">
    <property type="term" value="P:regulation of cell shape"/>
    <property type="evidence" value="ECO:0007669"/>
    <property type="project" value="UniProtKB-KW"/>
</dbReference>
<evidence type="ECO:0000256" key="7">
    <source>
        <dbReference type="ARBA" id="ARBA00022729"/>
    </source>
</evidence>
<evidence type="ECO:0000256" key="1">
    <source>
        <dbReference type="ARBA" id="ARBA00003217"/>
    </source>
</evidence>
<dbReference type="UniPathway" id="UPA00219"/>
<evidence type="ECO:0000256" key="6">
    <source>
        <dbReference type="ARBA" id="ARBA00022670"/>
    </source>
</evidence>
<accession>A0A117SXT6</accession>